<proteinExistence type="inferred from homology"/>
<evidence type="ECO:0000313" key="6">
    <source>
        <dbReference type="EMBL" id="MCM3714349.1"/>
    </source>
</evidence>
<comment type="caution">
    <text evidence="6">The sequence shown here is derived from an EMBL/GenBank/DDBJ whole genome shotgun (WGS) entry which is preliminary data.</text>
</comment>
<keyword evidence="7" id="KW-1185">Reference proteome</keyword>
<dbReference type="SUPFAM" id="SSF53720">
    <property type="entry name" value="ALDH-like"/>
    <property type="match status" value="1"/>
</dbReference>
<evidence type="ECO:0000256" key="2">
    <source>
        <dbReference type="ARBA" id="ARBA00023002"/>
    </source>
</evidence>
<dbReference type="InterPro" id="IPR015590">
    <property type="entry name" value="Aldehyde_DH_dom"/>
</dbReference>
<feature type="active site" evidence="3">
    <location>
        <position position="253"/>
    </location>
</feature>
<accession>A0A9X2IMX7</accession>
<dbReference type="Gene3D" id="3.40.605.10">
    <property type="entry name" value="Aldehyde Dehydrogenase, Chain A, domain 1"/>
    <property type="match status" value="1"/>
</dbReference>
<evidence type="ECO:0000259" key="5">
    <source>
        <dbReference type="Pfam" id="PF00171"/>
    </source>
</evidence>
<protein>
    <submittedName>
        <fullName evidence="6">Aldehyde dehydrogenase family protein</fullName>
    </submittedName>
</protein>
<name>A0A9X2IMX7_9BACI</name>
<keyword evidence="2 4" id="KW-0560">Oxidoreductase</keyword>
<dbReference type="PROSITE" id="PS00687">
    <property type="entry name" value="ALDEHYDE_DEHYDR_GLU"/>
    <property type="match status" value="1"/>
</dbReference>
<dbReference type="FunFam" id="3.40.309.10:FF:000012">
    <property type="entry name" value="Betaine aldehyde dehydrogenase"/>
    <property type="match status" value="1"/>
</dbReference>
<dbReference type="EMBL" id="JAMBOL010000007">
    <property type="protein sequence ID" value="MCM3714349.1"/>
    <property type="molecule type" value="Genomic_DNA"/>
</dbReference>
<gene>
    <name evidence="6" type="ORF">M3202_09645</name>
</gene>
<dbReference type="InterPro" id="IPR016160">
    <property type="entry name" value="Ald_DH_CS_CYS"/>
</dbReference>
<evidence type="ECO:0000256" key="3">
    <source>
        <dbReference type="PROSITE-ProRule" id="PRU10007"/>
    </source>
</evidence>
<dbReference type="InterPro" id="IPR016163">
    <property type="entry name" value="Ald_DH_C"/>
</dbReference>
<dbReference type="GO" id="GO:0016620">
    <property type="term" value="F:oxidoreductase activity, acting on the aldehyde or oxo group of donors, NAD or NADP as acceptor"/>
    <property type="evidence" value="ECO:0007669"/>
    <property type="project" value="InterPro"/>
</dbReference>
<comment type="similarity">
    <text evidence="1 4">Belongs to the aldehyde dehydrogenase family.</text>
</comment>
<sequence length="489" mass="53414">MKTETITRELMLINGKWTEAAGKEFFQIENPAKRGTVIAEVPRATAEDVDNAVQAANEAFDSWRKVPARERGRMLWKIADAVDAQFEELARTIATETGNALKTQAKGEAKGVVDVIRYFGGVAGELKGETLPVDNQLFAYTQREPYGVIGGIIPWNAPVQLAALKIAPALAAGNTIVLKAAEDAPLGVLKLAKICADILPPGVVNILTGFGEECGLPLAKHPLVRKLTFTGSTQTGKIIMHEAAERIIPISLELGGKSPQIVYPDADSEKVIDNVMSAMRFARQGQSCSAGSRLYLHKSIYDSFVEKLIAKAKLLQVGDPLDENNDMGSIINEKQYNKVCSYIEEGINHPDIELLLGGLPPAEGPLSEGYFLEPTIFAAPHDDLRLAKEEIFGPVLIVIPWDDEEEVIKMANRSDYGLAAFIWTKDTTRAMRTANLLEAGWVQINRGGGMMTGHSYGGYKQSGIGREYSLESMIESFTQTKSIMIDFDE</sequence>
<evidence type="ECO:0000256" key="4">
    <source>
        <dbReference type="RuleBase" id="RU003345"/>
    </source>
</evidence>
<dbReference type="PROSITE" id="PS00070">
    <property type="entry name" value="ALDEHYDE_DEHYDR_CYS"/>
    <property type="match status" value="1"/>
</dbReference>
<dbReference type="PANTHER" id="PTHR11699">
    <property type="entry name" value="ALDEHYDE DEHYDROGENASE-RELATED"/>
    <property type="match status" value="1"/>
</dbReference>
<dbReference type="FunFam" id="3.40.605.10:FF:000007">
    <property type="entry name" value="NAD/NADP-dependent betaine aldehyde dehydrogenase"/>
    <property type="match status" value="1"/>
</dbReference>
<dbReference type="Pfam" id="PF00171">
    <property type="entry name" value="Aldedh"/>
    <property type="match status" value="1"/>
</dbReference>
<reference evidence="6" key="1">
    <citation type="submission" date="2022-05" db="EMBL/GenBank/DDBJ databases">
        <title>Comparative Genomics of Spacecraft Associated Microbes.</title>
        <authorList>
            <person name="Tran M.T."/>
            <person name="Wright A."/>
            <person name="Seuylemezian A."/>
            <person name="Eisen J."/>
            <person name="Coil D."/>
        </authorList>
    </citation>
    <scope>NUCLEOTIDE SEQUENCE</scope>
    <source>
        <strain evidence="6">214.1.1</strain>
    </source>
</reference>
<dbReference type="AlphaFoldDB" id="A0A9X2IMX7"/>
<organism evidence="6 7">
    <name type="scientific">Halalkalibacter oceani</name>
    <dbReference type="NCBI Taxonomy" id="1653776"/>
    <lineage>
        <taxon>Bacteria</taxon>
        <taxon>Bacillati</taxon>
        <taxon>Bacillota</taxon>
        <taxon>Bacilli</taxon>
        <taxon>Bacillales</taxon>
        <taxon>Bacillaceae</taxon>
        <taxon>Halalkalibacter</taxon>
    </lineage>
</organism>
<dbReference type="InterPro" id="IPR016161">
    <property type="entry name" value="Ald_DH/histidinol_DH"/>
</dbReference>
<evidence type="ECO:0000313" key="7">
    <source>
        <dbReference type="Proteomes" id="UP001139179"/>
    </source>
</evidence>
<evidence type="ECO:0000256" key="1">
    <source>
        <dbReference type="ARBA" id="ARBA00009986"/>
    </source>
</evidence>
<feature type="domain" description="Aldehyde dehydrogenase" evidence="5">
    <location>
        <begin position="17"/>
        <end position="483"/>
    </location>
</feature>
<dbReference type="Gene3D" id="3.40.309.10">
    <property type="entry name" value="Aldehyde Dehydrogenase, Chain A, domain 2"/>
    <property type="match status" value="1"/>
</dbReference>
<dbReference type="InterPro" id="IPR029510">
    <property type="entry name" value="Ald_DH_CS_GLU"/>
</dbReference>
<dbReference type="RefSeq" id="WP_251223135.1">
    <property type="nucleotide sequence ID" value="NZ_JAMBOL010000007.1"/>
</dbReference>
<dbReference type="InterPro" id="IPR016162">
    <property type="entry name" value="Ald_DH_N"/>
</dbReference>
<dbReference type="CDD" id="cd07108">
    <property type="entry name" value="ALDH_MGR_2402"/>
    <property type="match status" value="1"/>
</dbReference>
<dbReference type="Proteomes" id="UP001139179">
    <property type="component" value="Unassembled WGS sequence"/>
</dbReference>